<gene>
    <name evidence="1" type="ORF">PEDI_03930</name>
</gene>
<evidence type="ECO:0000313" key="1">
    <source>
        <dbReference type="EMBL" id="GJM59841.1"/>
    </source>
</evidence>
<dbReference type="EMBL" id="BQKE01000001">
    <property type="protein sequence ID" value="GJM59841.1"/>
    <property type="molecule type" value="Genomic_DNA"/>
</dbReference>
<organism evidence="1 2">
    <name type="scientific">Persicobacter diffluens</name>
    <dbReference type="NCBI Taxonomy" id="981"/>
    <lineage>
        <taxon>Bacteria</taxon>
        <taxon>Pseudomonadati</taxon>
        <taxon>Bacteroidota</taxon>
        <taxon>Cytophagia</taxon>
        <taxon>Cytophagales</taxon>
        <taxon>Persicobacteraceae</taxon>
        <taxon>Persicobacter</taxon>
    </lineage>
</organism>
<name>A0AAN4VTS3_9BACT</name>
<comment type="caution">
    <text evidence="1">The sequence shown here is derived from an EMBL/GenBank/DDBJ whole genome shotgun (WGS) entry which is preliminary data.</text>
</comment>
<dbReference type="AlphaFoldDB" id="A0AAN4VTS3"/>
<dbReference type="Proteomes" id="UP001310022">
    <property type="component" value="Unassembled WGS sequence"/>
</dbReference>
<accession>A0AAN4VTS3</accession>
<proteinExistence type="predicted"/>
<keyword evidence="2" id="KW-1185">Reference proteome</keyword>
<reference evidence="1 2" key="1">
    <citation type="submission" date="2021-12" db="EMBL/GenBank/DDBJ databases">
        <title>Genome sequencing of bacteria with rrn-lacking chromosome and rrn-plasmid.</title>
        <authorList>
            <person name="Anda M."/>
            <person name="Iwasaki W."/>
        </authorList>
    </citation>
    <scope>NUCLEOTIDE SEQUENCE [LARGE SCALE GENOMIC DNA]</scope>
    <source>
        <strain evidence="1 2">NBRC 15940</strain>
    </source>
</reference>
<evidence type="ECO:0000313" key="2">
    <source>
        <dbReference type="Proteomes" id="UP001310022"/>
    </source>
</evidence>
<protein>
    <submittedName>
        <fullName evidence="1">Uncharacterized protein</fullName>
    </submittedName>
</protein>
<sequence length="45" mass="5408">MNAISFPLQYTHNSRRIKKQQKIITPLHLLTNKELVKLNHFENYS</sequence>